<dbReference type="Pfam" id="PF24016">
    <property type="entry name" value="DUF7330"/>
    <property type="match status" value="1"/>
</dbReference>
<evidence type="ECO:0000256" key="1">
    <source>
        <dbReference type="SAM" id="MobiDB-lite"/>
    </source>
</evidence>
<dbReference type="OrthoDB" id="5289249at2759"/>
<accession>A0A4Y7QAX7</accession>
<dbReference type="EMBL" id="ML170166">
    <property type="protein sequence ID" value="TDL24526.1"/>
    <property type="molecule type" value="Genomic_DNA"/>
</dbReference>
<dbReference type="AlphaFoldDB" id="A0A4Y7QAX7"/>
<reference evidence="3 4" key="1">
    <citation type="submission" date="2018-06" db="EMBL/GenBank/DDBJ databases">
        <title>A transcriptomic atlas of mushroom development highlights an independent origin of complex multicellularity.</title>
        <authorList>
            <consortium name="DOE Joint Genome Institute"/>
            <person name="Krizsan K."/>
            <person name="Almasi E."/>
            <person name="Merenyi Z."/>
            <person name="Sahu N."/>
            <person name="Viragh M."/>
            <person name="Koszo T."/>
            <person name="Mondo S."/>
            <person name="Kiss B."/>
            <person name="Balint B."/>
            <person name="Kues U."/>
            <person name="Barry K."/>
            <person name="Hegedus J.C."/>
            <person name="Henrissat B."/>
            <person name="Johnson J."/>
            <person name="Lipzen A."/>
            <person name="Ohm R."/>
            <person name="Nagy I."/>
            <person name="Pangilinan J."/>
            <person name="Yan J."/>
            <person name="Xiong Y."/>
            <person name="Grigoriev I.V."/>
            <person name="Hibbett D.S."/>
            <person name="Nagy L.G."/>
        </authorList>
    </citation>
    <scope>NUCLEOTIDE SEQUENCE [LARGE SCALE GENOMIC DNA]</scope>
    <source>
        <strain evidence="3 4">SZMC22713</strain>
    </source>
</reference>
<evidence type="ECO:0000313" key="3">
    <source>
        <dbReference type="EMBL" id="TDL24526.1"/>
    </source>
</evidence>
<gene>
    <name evidence="3" type="ORF">BD410DRAFT_766998</name>
</gene>
<organism evidence="3 4">
    <name type="scientific">Rickenella mellea</name>
    <dbReference type="NCBI Taxonomy" id="50990"/>
    <lineage>
        <taxon>Eukaryota</taxon>
        <taxon>Fungi</taxon>
        <taxon>Dikarya</taxon>
        <taxon>Basidiomycota</taxon>
        <taxon>Agaricomycotina</taxon>
        <taxon>Agaricomycetes</taxon>
        <taxon>Hymenochaetales</taxon>
        <taxon>Rickenellaceae</taxon>
        <taxon>Rickenella</taxon>
    </lineage>
</organism>
<keyword evidence="4" id="KW-1185">Reference proteome</keyword>
<proteinExistence type="predicted"/>
<evidence type="ECO:0000313" key="4">
    <source>
        <dbReference type="Proteomes" id="UP000294933"/>
    </source>
</evidence>
<dbReference type="InterPro" id="IPR055754">
    <property type="entry name" value="DUF7330"/>
</dbReference>
<name>A0A4Y7QAX7_9AGAM</name>
<protein>
    <recommendedName>
        <fullName evidence="2">DUF7330 domain-containing protein</fullName>
    </recommendedName>
</protein>
<sequence length="336" mass="37218">MHVGRVNRSLALHTTPFRSSCLIQNWGKALAGTVTRCFPLRSDPQIGATFAFAQHSKWSQRIDNDIALSKPPPHQISKDMVVEILKSDQPDTQFPPIDAPPAYASASSSTERTLDPTQLPPLPRQNFLSIRRGDGSIKGTWVIDPDIKPPESVLAPIKPDTTRKNLELLTKDGSINADIWIVGDGDSEQRVNEGGEKPGPVTVDVRSKDGRVKVVMHADEKHLFQLMITAHDGRVTLALPRSFVGPLTVTTRDGKLLFEGSMANNVVTFSEVKHTHKCFVGDARAACFGQGDWTGSIVEVDCHDGSVTVYYVDEIDEIQEKKKNTRGFWERFLRID</sequence>
<evidence type="ECO:0000259" key="2">
    <source>
        <dbReference type="Pfam" id="PF24016"/>
    </source>
</evidence>
<dbReference type="Proteomes" id="UP000294933">
    <property type="component" value="Unassembled WGS sequence"/>
</dbReference>
<dbReference type="VEuPathDB" id="FungiDB:BD410DRAFT_766998"/>
<feature type="compositionally biased region" description="Low complexity" evidence="1">
    <location>
        <begin position="100"/>
        <end position="109"/>
    </location>
</feature>
<feature type="region of interest" description="Disordered" evidence="1">
    <location>
        <begin position="89"/>
        <end position="129"/>
    </location>
</feature>
<dbReference type="STRING" id="50990.A0A4Y7QAX7"/>
<feature type="domain" description="DUF7330" evidence="2">
    <location>
        <begin position="126"/>
        <end position="314"/>
    </location>
</feature>